<sequence length="552" mass="59506">MTAHDVDSAPLLRVENLTSEYLTTRGTVEALRGAGLEIGHGETVALVGESGSGKSTLSHALIGLLPENARITGGKILFGDTDVADWSDRQFRTLRGNRIGLIPQDPTVSLNPVRTIGHQVIEAIRAHRKMPKASAQAEAAELLDRAGIDRPQTRLQQYPHQLSGGMRQRVLIAIAIAGRPDLLIADEPTSALDATVQKKILDHLQELTAELGTSVLLVTHDLGVAADRADRIVVMNGGRIVEAGTSDEVLTNPTDAYTRRLVAAAPGLSEPSRAPAPLPADTEVLLSAKDLRREFTLPARRGEPKQTIHAVDGVSFDLLRGETLALVGESGSGKSTTAKLVLGLEKPDAGSITFAGEDVTSLRGEAWRQLRRRAQLIYQNPYASLDPRFSIEQIITEPLDAFKVGSKEQRRKTAAKLLDQVALPEGTLQRRPAELSGGQRQRVAIARALTLSPDLVVCDEPVSALDVSVQAQVLDLLADLQAEQGLTYLFITHDLAVVRHLAHRVAVMRSGQIIETGPTQEIFESAEHPYTRELLESISGARAEDDLAGALQ</sequence>
<evidence type="ECO:0000313" key="6">
    <source>
        <dbReference type="EMBL" id="NLS10775.1"/>
    </source>
</evidence>
<dbReference type="GO" id="GO:0005524">
    <property type="term" value="F:ATP binding"/>
    <property type="evidence" value="ECO:0007669"/>
    <property type="project" value="UniProtKB-KW"/>
</dbReference>
<comment type="caution">
    <text evidence="6">The sequence shown here is derived from an EMBL/GenBank/DDBJ whole genome shotgun (WGS) entry which is preliminary data.</text>
</comment>
<dbReference type="Gene3D" id="3.40.50.300">
    <property type="entry name" value="P-loop containing nucleotide triphosphate hydrolases"/>
    <property type="match status" value="2"/>
</dbReference>
<keyword evidence="7" id="KW-1185">Reference proteome</keyword>
<accession>A0A7X8TL28</accession>
<dbReference type="GO" id="GO:0055085">
    <property type="term" value="P:transmembrane transport"/>
    <property type="evidence" value="ECO:0007669"/>
    <property type="project" value="UniProtKB-ARBA"/>
</dbReference>
<dbReference type="NCBIfam" id="NF007739">
    <property type="entry name" value="PRK10419.1"/>
    <property type="match status" value="2"/>
</dbReference>
<keyword evidence="2" id="KW-0813">Transport</keyword>
<dbReference type="AlphaFoldDB" id="A0A7X8TL28"/>
<feature type="domain" description="ABC transporter" evidence="5">
    <location>
        <begin position="12"/>
        <end position="262"/>
    </location>
</feature>
<evidence type="ECO:0000256" key="4">
    <source>
        <dbReference type="ARBA" id="ARBA00022840"/>
    </source>
</evidence>
<dbReference type="PANTHER" id="PTHR43776">
    <property type="entry name" value="TRANSPORT ATP-BINDING PROTEIN"/>
    <property type="match status" value="1"/>
</dbReference>
<evidence type="ECO:0000256" key="3">
    <source>
        <dbReference type="ARBA" id="ARBA00022741"/>
    </source>
</evidence>
<dbReference type="Pfam" id="PF00005">
    <property type="entry name" value="ABC_tran"/>
    <property type="match status" value="2"/>
</dbReference>
<protein>
    <submittedName>
        <fullName evidence="6">ABC transporter ATP-binding protein</fullName>
    </submittedName>
</protein>
<dbReference type="InterPro" id="IPR013563">
    <property type="entry name" value="Oligopep_ABC_C"/>
</dbReference>
<organism evidence="6 7">
    <name type="scientific">Nesterenkonia sedimenti</name>
    <dbReference type="NCBI Taxonomy" id="1463632"/>
    <lineage>
        <taxon>Bacteria</taxon>
        <taxon>Bacillati</taxon>
        <taxon>Actinomycetota</taxon>
        <taxon>Actinomycetes</taxon>
        <taxon>Micrococcales</taxon>
        <taxon>Micrococcaceae</taxon>
        <taxon>Nesterenkonia</taxon>
    </lineage>
</organism>
<keyword evidence="4 6" id="KW-0067">ATP-binding</keyword>
<dbReference type="NCBIfam" id="NF008453">
    <property type="entry name" value="PRK11308.1"/>
    <property type="match status" value="2"/>
</dbReference>
<dbReference type="PROSITE" id="PS00211">
    <property type="entry name" value="ABC_TRANSPORTER_1"/>
    <property type="match status" value="2"/>
</dbReference>
<keyword evidence="3" id="KW-0547">Nucleotide-binding</keyword>
<dbReference type="SMART" id="SM00382">
    <property type="entry name" value="AAA"/>
    <property type="match status" value="2"/>
</dbReference>
<evidence type="ECO:0000313" key="7">
    <source>
        <dbReference type="Proteomes" id="UP000523139"/>
    </source>
</evidence>
<evidence type="ECO:0000259" key="5">
    <source>
        <dbReference type="PROSITE" id="PS50893"/>
    </source>
</evidence>
<reference evidence="6 7" key="1">
    <citation type="submission" date="2020-04" db="EMBL/GenBank/DDBJ databases">
        <title>Nesterenkonia sp. nov., isolated from marine sediment.</title>
        <authorList>
            <person name="Zhang G."/>
        </authorList>
    </citation>
    <scope>NUCLEOTIDE SEQUENCE [LARGE SCALE GENOMIC DNA]</scope>
    <source>
        <strain evidence="6 7">MY13</strain>
    </source>
</reference>
<dbReference type="InterPro" id="IPR027417">
    <property type="entry name" value="P-loop_NTPase"/>
</dbReference>
<dbReference type="CDD" id="cd03257">
    <property type="entry name" value="ABC_NikE_OppD_transporters"/>
    <property type="match status" value="2"/>
</dbReference>
<dbReference type="GO" id="GO:0015833">
    <property type="term" value="P:peptide transport"/>
    <property type="evidence" value="ECO:0007669"/>
    <property type="project" value="InterPro"/>
</dbReference>
<dbReference type="InterPro" id="IPR003593">
    <property type="entry name" value="AAA+_ATPase"/>
</dbReference>
<dbReference type="InterPro" id="IPR017871">
    <property type="entry name" value="ABC_transporter-like_CS"/>
</dbReference>
<dbReference type="GO" id="GO:0016887">
    <property type="term" value="F:ATP hydrolysis activity"/>
    <property type="evidence" value="ECO:0007669"/>
    <property type="project" value="InterPro"/>
</dbReference>
<dbReference type="SUPFAM" id="SSF52540">
    <property type="entry name" value="P-loop containing nucleoside triphosphate hydrolases"/>
    <property type="match status" value="2"/>
</dbReference>
<dbReference type="EMBL" id="JABAHY010000014">
    <property type="protein sequence ID" value="NLS10775.1"/>
    <property type="molecule type" value="Genomic_DNA"/>
</dbReference>
<dbReference type="Pfam" id="PF08352">
    <property type="entry name" value="oligo_HPY"/>
    <property type="match status" value="2"/>
</dbReference>
<dbReference type="InterPro" id="IPR050319">
    <property type="entry name" value="ABC_transp_ATP-bind"/>
</dbReference>
<dbReference type="InterPro" id="IPR003439">
    <property type="entry name" value="ABC_transporter-like_ATP-bd"/>
</dbReference>
<feature type="domain" description="ABC transporter" evidence="5">
    <location>
        <begin position="286"/>
        <end position="535"/>
    </location>
</feature>
<evidence type="ECO:0000256" key="1">
    <source>
        <dbReference type="ARBA" id="ARBA00005417"/>
    </source>
</evidence>
<evidence type="ECO:0000256" key="2">
    <source>
        <dbReference type="ARBA" id="ARBA00022448"/>
    </source>
</evidence>
<proteinExistence type="inferred from homology"/>
<gene>
    <name evidence="6" type="ORF">HGQ17_12385</name>
</gene>
<dbReference type="Proteomes" id="UP000523139">
    <property type="component" value="Unassembled WGS sequence"/>
</dbReference>
<dbReference type="FunFam" id="3.40.50.300:FF:000016">
    <property type="entry name" value="Oligopeptide ABC transporter ATP-binding component"/>
    <property type="match status" value="2"/>
</dbReference>
<comment type="similarity">
    <text evidence="1">Belongs to the ABC transporter superfamily.</text>
</comment>
<dbReference type="PROSITE" id="PS50893">
    <property type="entry name" value="ABC_TRANSPORTER_2"/>
    <property type="match status" value="2"/>
</dbReference>
<name>A0A7X8TL28_9MICC</name>
<dbReference type="RefSeq" id="WP_168888261.1">
    <property type="nucleotide sequence ID" value="NZ_JABAHY010000014.1"/>
</dbReference>